<dbReference type="EnsemblMetazoa" id="SMAR013662-RA">
    <property type="protein sequence ID" value="SMAR013662-PA"/>
    <property type="gene ID" value="SMAR013662"/>
</dbReference>
<dbReference type="InterPro" id="IPR019410">
    <property type="entry name" value="Methyltransf_16"/>
</dbReference>
<dbReference type="Proteomes" id="UP000014500">
    <property type="component" value="Unassembled WGS sequence"/>
</dbReference>
<sequence length="216" mass="24210">MDENGGATFVREIVLKSNFILRIHQSAVGDVGCVVWDAALVLIKFLEMDEFFNENGTHTMENRTVLELGAGTGAVGLAASVFGAEVTLTDLDDHVALMNKNIVANRSVCKGPVKAACLRWGQNVELAFPKPSYILCADCVYYDQSLEPLVKTINDLSNAETIVLFCYEERIDKNELHIHFTKLIGKNFNIERIPRERMHPQFCSPDLHILKLTRRS</sequence>
<accession>T1JII1</accession>
<dbReference type="OMA" id="RRADMRF"/>
<dbReference type="HOGENOM" id="CLU_055721_5_1_1"/>
<dbReference type="PhylomeDB" id="T1JII1"/>
<dbReference type="GO" id="GO:0032991">
    <property type="term" value="C:protein-containing complex"/>
    <property type="evidence" value="ECO:0007669"/>
    <property type="project" value="TreeGrafter"/>
</dbReference>
<dbReference type="eggNOG" id="KOG2793">
    <property type="taxonomic scope" value="Eukaryota"/>
</dbReference>
<dbReference type="CDD" id="cd02440">
    <property type="entry name" value="AdoMet_MTases"/>
    <property type="match status" value="1"/>
</dbReference>
<protein>
    <recommendedName>
        <fullName evidence="3">Methyltransferase small domain-containing protein</fullName>
    </recommendedName>
</protein>
<evidence type="ECO:0008006" key="3">
    <source>
        <dbReference type="Google" id="ProtNLM"/>
    </source>
</evidence>
<dbReference type="EMBL" id="JH432085">
    <property type="status" value="NOT_ANNOTATED_CDS"/>
    <property type="molecule type" value="Genomic_DNA"/>
</dbReference>
<dbReference type="STRING" id="126957.T1JII1"/>
<evidence type="ECO:0000313" key="1">
    <source>
        <dbReference type="EnsemblMetazoa" id="SMAR013662-PA"/>
    </source>
</evidence>
<dbReference type="Gene3D" id="3.40.50.150">
    <property type="entry name" value="Vaccinia Virus protein VP39"/>
    <property type="match status" value="1"/>
</dbReference>
<dbReference type="PANTHER" id="PTHR14614">
    <property type="entry name" value="HEPATOCELLULAR CARCINOMA-ASSOCIATED ANTIGEN"/>
    <property type="match status" value="1"/>
</dbReference>
<reference evidence="1" key="2">
    <citation type="submission" date="2015-02" db="UniProtKB">
        <authorList>
            <consortium name="EnsemblMetazoa"/>
        </authorList>
    </citation>
    <scope>IDENTIFICATION</scope>
</reference>
<dbReference type="PANTHER" id="PTHR14614:SF44">
    <property type="entry name" value="PROTEIN N-LYSINE METHYLTRANSFERASE METTL21D"/>
    <property type="match status" value="1"/>
</dbReference>
<proteinExistence type="predicted"/>
<name>T1JII1_STRMM</name>
<dbReference type="GO" id="GO:0005829">
    <property type="term" value="C:cytosol"/>
    <property type="evidence" value="ECO:0007669"/>
    <property type="project" value="TreeGrafter"/>
</dbReference>
<organism evidence="1 2">
    <name type="scientific">Strigamia maritima</name>
    <name type="common">European centipede</name>
    <name type="synonym">Geophilus maritimus</name>
    <dbReference type="NCBI Taxonomy" id="126957"/>
    <lineage>
        <taxon>Eukaryota</taxon>
        <taxon>Metazoa</taxon>
        <taxon>Ecdysozoa</taxon>
        <taxon>Arthropoda</taxon>
        <taxon>Myriapoda</taxon>
        <taxon>Chilopoda</taxon>
        <taxon>Pleurostigmophora</taxon>
        <taxon>Geophilomorpha</taxon>
        <taxon>Linotaeniidae</taxon>
        <taxon>Strigamia</taxon>
    </lineage>
</organism>
<dbReference type="AlphaFoldDB" id="T1JII1"/>
<dbReference type="SUPFAM" id="SSF53335">
    <property type="entry name" value="S-adenosyl-L-methionine-dependent methyltransferases"/>
    <property type="match status" value="1"/>
</dbReference>
<reference evidence="2" key="1">
    <citation type="submission" date="2011-05" db="EMBL/GenBank/DDBJ databases">
        <authorList>
            <person name="Richards S.R."/>
            <person name="Qu J."/>
            <person name="Jiang H."/>
            <person name="Jhangiani S.N."/>
            <person name="Agravi P."/>
            <person name="Goodspeed R."/>
            <person name="Gross S."/>
            <person name="Mandapat C."/>
            <person name="Jackson L."/>
            <person name="Mathew T."/>
            <person name="Pu L."/>
            <person name="Thornton R."/>
            <person name="Saada N."/>
            <person name="Wilczek-Boney K.B."/>
            <person name="Lee S."/>
            <person name="Kovar C."/>
            <person name="Wu Y."/>
            <person name="Scherer S.E."/>
            <person name="Worley K.C."/>
            <person name="Muzny D.M."/>
            <person name="Gibbs R."/>
        </authorList>
    </citation>
    <scope>NUCLEOTIDE SEQUENCE</scope>
    <source>
        <strain evidence="2">Brora</strain>
    </source>
</reference>
<dbReference type="Pfam" id="PF10294">
    <property type="entry name" value="Methyltransf_16"/>
    <property type="match status" value="1"/>
</dbReference>
<keyword evidence="2" id="KW-1185">Reference proteome</keyword>
<evidence type="ECO:0000313" key="2">
    <source>
        <dbReference type="Proteomes" id="UP000014500"/>
    </source>
</evidence>
<dbReference type="InterPro" id="IPR029063">
    <property type="entry name" value="SAM-dependent_MTases_sf"/>
</dbReference>